<dbReference type="InterPro" id="IPR000914">
    <property type="entry name" value="SBP_5_dom"/>
</dbReference>
<evidence type="ECO:0000256" key="3">
    <source>
        <dbReference type="ARBA" id="ARBA00022729"/>
    </source>
</evidence>
<gene>
    <name evidence="5" type="ORF">GCM10007036_23330</name>
</gene>
<reference evidence="5" key="1">
    <citation type="journal article" date="2014" name="Int. J. Syst. Evol. Microbiol.">
        <title>Complete genome sequence of Corynebacterium casei LMG S-19264T (=DSM 44701T), isolated from a smear-ripened cheese.</title>
        <authorList>
            <consortium name="US DOE Joint Genome Institute (JGI-PGF)"/>
            <person name="Walter F."/>
            <person name="Albersmeier A."/>
            <person name="Kalinowski J."/>
            <person name="Ruckert C."/>
        </authorList>
    </citation>
    <scope>NUCLEOTIDE SEQUENCE</scope>
    <source>
        <strain evidence="5">CGMCC 1.12214</strain>
    </source>
</reference>
<dbReference type="PANTHER" id="PTHR30290">
    <property type="entry name" value="PERIPLASMIC BINDING COMPONENT OF ABC TRANSPORTER"/>
    <property type="match status" value="1"/>
</dbReference>
<evidence type="ECO:0000256" key="2">
    <source>
        <dbReference type="ARBA" id="ARBA00005695"/>
    </source>
</evidence>
<keyword evidence="3" id="KW-0732">Signal</keyword>
<dbReference type="AlphaFoldDB" id="A0A917I6N4"/>
<feature type="domain" description="Solute-binding protein family 5" evidence="4">
    <location>
        <begin position="73"/>
        <end position="482"/>
    </location>
</feature>
<comment type="subcellular location">
    <subcellularLocation>
        <location evidence="1">Periplasm</location>
    </subcellularLocation>
</comment>
<sequence length="570" mass="62952">MHGEPALPPDFAALPYVRADAPKGGRIVFGVQGSFDTLNPYVVRGIAAQGIAPPTGLVFQALMARSFDEPFTLYGLVAESIETPDDRSWVIFRLNPKARFSDGAPVTAEDVLFTWDLLRTKGKPNLRSWYGKVSRATAVDGRTIRFDLDAGGDRELPLILALMPVLPKHATDPATFEQTTLAPPVGTGPYVVAQAKPGESITYRRNPDYWAKDLPISRGLYNPDEIRFDYYRDANALFEAFKGGLYDVRSEDSPTRWTTGYDFPAVRDGRVVKDPVPVRTPKGMNAFVFNTRRPFFADPRVREALGLLFDFDWVNRNLFAGVYRRTTSYFEGSDLASTGRDASAGERAILAPFPGAVRPDILDGGWRPAGADGSGRDRDNARKALALLASAGYVLRDGALRQTATGEPLAFEFLASTRVQERLALNFASALQRIGVTMAVRLVDDVQYWRRLSDFDYDMIQYSWGASPSPGNEQYGRWGSQSAARPGSLNYAGARSPAIDAAIEAMLAARERDTFVDAVRALDRVLLSGFYVIPLFNQPDQWVARSAAVKRPEPAPLFGFLPDTLWRESP</sequence>
<dbReference type="Pfam" id="PF00496">
    <property type="entry name" value="SBP_bac_5"/>
    <property type="match status" value="1"/>
</dbReference>
<name>A0A917I6N4_9HYPH</name>
<dbReference type="GO" id="GO:0042884">
    <property type="term" value="P:microcin transport"/>
    <property type="evidence" value="ECO:0007669"/>
    <property type="project" value="TreeGrafter"/>
</dbReference>
<dbReference type="EMBL" id="BMES01000002">
    <property type="protein sequence ID" value="GGH20039.1"/>
    <property type="molecule type" value="Genomic_DNA"/>
</dbReference>
<dbReference type="Gene3D" id="3.10.105.10">
    <property type="entry name" value="Dipeptide-binding Protein, Domain 3"/>
    <property type="match status" value="1"/>
</dbReference>
<organism evidence="5 6">
    <name type="scientific">Alsobacter metallidurans</name>
    <dbReference type="NCBI Taxonomy" id="340221"/>
    <lineage>
        <taxon>Bacteria</taxon>
        <taxon>Pseudomonadati</taxon>
        <taxon>Pseudomonadota</taxon>
        <taxon>Alphaproteobacteria</taxon>
        <taxon>Hyphomicrobiales</taxon>
        <taxon>Alsobacteraceae</taxon>
        <taxon>Alsobacter</taxon>
    </lineage>
</organism>
<dbReference type="Proteomes" id="UP000603912">
    <property type="component" value="Unassembled WGS sequence"/>
</dbReference>
<proteinExistence type="inferred from homology"/>
<evidence type="ECO:0000256" key="1">
    <source>
        <dbReference type="ARBA" id="ARBA00004418"/>
    </source>
</evidence>
<protein>
    <submittedName>
        <fullName evidence="5">ABC transporter substrate-binding protein</fullName>
    </submittedName>
</protein>
<reference evidence="5" key="2">
    <citation type="submission" date="2020-09" db="EMBL/GenBank/DDBJ databases">
        <authorList>
            <person name="Sun Q."/>
            <person name="Zhou Y."/>
        </authorList>
    </citation>
    <scope>NUCLEOTIDE SEQUENCE</scope>
    <source>
        <strain evidence="5">CGMCC 1.12214</strain>
    </source>
</reference>
<dbReference type="Gene3D" id="3.40.190.10">
    <property type="entry name" value="Periplasmic binding protein-like II"/>
    <property type="match status" value="1"/>
</dbReference>
<comment type="caution">
    <text evidence="5">The sequence shown here is derived from an EMBL/GenBank/DDBJ whole genome shotgun (WGS) entry which is preliminary data.</text>
</comment>
<dbReference type="GO" id="GO:0043190">
    <property type="term" value="C:ATP-binding cassette (ABC) transporter complex"/>
    <property type="evidence" value="ECO:0007669"/>
    <property type="project" value="InterPro"/>
</dbReference>
<accession>A0A917I6N4</accession>
<dbReference type="GO" id="GO:1904680">
    <property type="term" value="F:peptide transmembrane transporter activity"/>
    <property type="evidence" value="ECO:0007669"/>
    <property type="project" value="TreeGrafter"/>
</dbReference>
<comment type="similarity">
    <text evidence="2">Belongs to the bacterial solute-binding protein 5 family.</text>
</comment>
<dbReference type="GO" id="GO:0015833">
    <property type="term" value="P:peptide transport"/>
    <property type="evidence" value="ECO:0007669"/>
    <property type="project" value="TreeGrafter"/>
</dbReference>
<dbReference type="CDD" id="cd08497">
    <property type="entry name" value="MbnE-like"/>
    <property type="match status" value="1"/>
</dbReference>
<dbReference type="InterPro" id="IPR030678">
    <property type="entry name" value="Peptide/Ni-bd"/>
</dbReference>
<dbReference type="PIRSF" id="PIRSF002741">
    <property type="entry name" value="MppA"/>
    <property type="match status" value="1"/>
</dbReference>
<keyword evidence="6" id="KW-1185">Reference proteome</keyword>
<evidence type="ECO:0000313" key="6">
    <source>
        <dbReference type="Proteomes" id="UP000603912"/>
    </source>
</evidence>
<evidence type="ECO:0000259" key="4">
    <source>
        <dbReference type="Pfam" id="PF00496"/>
    </source>
</evidence>
<evidence type="ECO:0000313" key="5">
    <source>
        <dbReference type="EMBL" id="GGH20039.1"/>
    </source>
</evidence>
<dbReference type="InterPro" id="IPR039424">
    <property type="entry name" value="SBP_5"/>
</dbReference>
<dbReference type="PANTHER" id="PTHR30290:SF64">
    <property type="entry name" value="ABC TRANSPORTER PERIPLASMIC BINDING PROTEIN"/>
    <property type="match status" value="1"/>
</dbReference>
<dbReference type="SUPFAM" id="SSF53850">
    <property type="entry name" value="Periplasmic binding protein-like II"/>
    <property type="match status" value="1"/>
</dbReference>
<dbReference type="GO" id="GO:0030288">
    <property type="term" value="C:outer membrane-bounded periplasmic space"/>
    <property type="evidence" value="ECO:0007669"/>
    <property type="project" value="TreeGrafter"/>
</dbReference>